<feature type="region of interest" description="Disordered" evidence="1">
    <location>
        <begin position="1"/>
        <end position="21"/>
    </location>
</feature>
<evidence type="ECO:0000256" key="1">
    <source>
        <dbReference type="SAM" id="MobiDB-lite"/>
    </source>
</evidence>
<evidence type="ECO:0000313" key="2">
    <source>
        <dbReference type="EMBL" id="CAG8976636.1"/>
    </source>
</evidence>
<evidence type="ECO:0000313" key="3">
    <source>
        <dbReference type="Proteomes" id="UP000701801"/>
    </source>
</evidence>
<accession>A0A9N9Q7F1</accession>
<name>A0A9N9Q7F1_9HELO</name>
<organism evidence="2 3">
    <name type="scientific">Hymenoscyphus albidus</name>
    <dbReference type="NCBI Taxonomy" id="595503"/>
    <lineage>
        <taxon>Eukaryota</taxon>
        <taxon>Fungi</taxon>
        <taxon>Dikarya</taxon>
        <taxon>Ascomycota</taxon>
        <taxon>Pezizomycotina</taxon>
        <taxon>Leotiomycetes</taxon>
        <taxon>Helotiales</taxon>
        <taxon>Helotiaceae</taxon>
        <taxon>Hymenoscyphus</taxon>
    </lineage>
</organism>
<feature type="compositionally biased region" description="Basic and acidic residues" evidence="1">
    <location>
        <begin position="210"/>
        <end position="228"/>
    </location>
</feature>
<dbReference type="AlphaFoldDB" id="A0A9N9Q7F1"/>
<dbReference type="Proteomes" id="UP000701801">
    <property type="component" value="Unassembled WGS sequence"/>
</dbReference>
<protein>
    <submittedName>
        <fullName evidence="2">Uncharacterized protein</fullName>
    </submittedName>
</protein>
<comment type="caution">
    <text evidence="2">The sequence shown here is derived from an EMBL/GenBank/DDBJ whole genome shotgun (WGS) entry which is preliminary data.</text>
</comment>
<dbReference type="EMBL" id="CAJVRM010000184">
    <property type="protein sequence ID" value="CAG8976636.1"/>
    <property type="molecule type" value="Genomic_DNA"/>
</dbReference>
<gene>
    <name evidence="2" type="ORF">HYALB_00002152</name>
</gene>
<sequence length="228" mass="25835">MGGINYYNHTPGTGGHSTAPVANAVPTAEAVPQGTTIDNTEPEIIRPNVPPLARRLLEDRNDFNVDHETQLKRWMHAHKNVLRQAPGGLWVQTSRLVTRPNERALRHITMDKMGTCFRQMQRKGAAWEEPDPLRPIQKLVRYADWCVTWNDPKWDGRVEKPAGWDGNGEKRVGGNENVERPAGWVVIVKTVGWANSPEHSVANEDESEDEHASERKDIDIEETQKRDD</sequence>
<feature type="region of interest" description="Disordered" evidence="1">
    <location>
        <begin position="195"/>
        <end position="228"/>
    </location>
</feature>
<proteinExistence type="predicted"/>
<reference evidence="2" key="1">
    <citation type="submission" date="2021-07" db="EMBL/GenBank/DDBJ databases">
        <authorList>
            <person name="Durling M."/>
        </authorList>
    </citation>
    <scope>NUCLEOTIDE SEQUENCE</scope>
</reference>
<keyword evidence="3" id="KW-1185">Reference proteome</keyword>